<dbReference type="InterPro" id="IPR000182">
    <property type="entry name" value="GNAT_dom"/>
</dbReference>
<dbReference type="EMBL" id="BPEY01000101">
    <property type="protein sequence ID" value="GIU50969.1"/>
    <property type="molecule type" value="Genomic_DNA"/>
</dbReference>
<comment type="caution">
    <text evidence="2">The sequence shown here is derived from an EMBL/GenBank/DDBJ whole genome shotgun (WGS) entry which is preliminary data.</text>
</comment>
<dbReference type="PANTHER" id="PTHR43792">
    <property type="entry name" value="GNAT FAMILY, PUTATIVE (AFU_ORTHOLOGUE AFUA_3G00765)-RELATED-RELATED"/>
    <property type="match status" value="1"/>
</dbReference>
<dbReference type="InterPro" id="IPR016181">
    <property type="entry name" value="Acyl_CoA_acyltransferase"/>
</dbReference>
<evidence type="ECO:0000313" key="2">
    <source>
        <dbReference type="EMBL" id="GIU50969.1"/>
    </source>
</evidence>
<organism evidence="2 3">
    <name type="scientific">Shewanella sairae</name>
    <dbReference type="NCBI Taxonomy" id="190310"/>
    <lineage>
        <taxon>Bacteria</taxon>
        <taxon>Pseudomonadati</taxon>
        <taxon>Pseudomonadota</taxon>
        <taxon>Gammaproteobacteria</taxon>
        <taxon>Alteromonadales</taxon>
        <taxon>Shewanellaceae</taxon>
        <taxon>Shewanella</taxon>
    </lineage>
</organism>
<name>A0ABQ4PQF5_9GAMM</name>
<dbReference type="PANTHER" id="PTHR43792:SF1">
    <property type="entry name" value="N-ACETYLTRANSFERASE DOMAIN-CONTAINING PROTEIN"/>
    <property type="match status" value="1"/>
</dbReference>
<dbReference type="SUPFAM" id="SSF55729">
    <property type="entry name" value="Acyl-CoA N-acyltransferases (Nat)"/>
    <property type="match status" value="1"/>
</dbReference>
<accession>A0ABQ4PQF5</accession>
<reference evidence="2" key="1">
    <citation type="submission" date="2021-05" db="EMBL/GenBank/DDBJ databases">
        <title>Molecular characterization for Shewanella algae harboring chromosomal blaOXA-55-like strains isolated from clinical and environment sample.</title>
        <authorList>
            <person name="Ohama Y."/>
            <person name="Aoki K."/>
            <person name="Harada S."/>
            <person name="Moriya K."/>
            <person name="Ishii Y."/>
            <person name="Tateda K."/>
        </authorList>
    </citation>
    <scope>NUCLEOTIDE SEQUENCE</scope>
    <source>
        <strain evidence="2">JCM 11563</strain>
    </source>
</reference>
<dbReference type="Pfam" id="PF13302">
    <property type="entry name" value="Acetyltransf_3"/>
    <property type="match status" value="1"/>
</dbReference>
<evidence type="ECO:0000313" key="3">
    <source>
        <dbReference type="Proteomes" id="UP000887104"/>
    </source>
</evidence>
<evidence type="ECO:0000259" key="1">
    <source>
        <dbReference type="PROSITE" id="PS51186"/>
    </source>
</evidence>
<keyword evidence="3" id="KW-1185">Reference proteome</keyword>
<protein>
    <submittedName>
        <fullName evidence="2">N-acetyltransferase</fullName>
    </submittedName>
</protein>
<proteinExistence type="predicted"/>
<dbReference type="Proteomes" id="UP000887104">
    <property type="component" value="Unassembled WGS sequence"/>
</dbReference>
<sequence>MTTLTTSRLTISPMSLGDSQLQFELDQDPMVMKYINGGRALSLEEIETVFMPRFAAYRNLEKGWGLWKVFLEQSQLSGNNFVQAEPYFVGWILIRPMYFFTDKPRYNDLEIGWRFKQSTWGKGIATESAQKVIEHLLETQPDIEYFSAIADKQNHASINIMKKLGMRYQGKLEHPDVGDDVEVVLYVKSVD</sequence>
<dbReference type="InterPro" id="IPR051531">
    <property type="entry name" value="N-acetyltransferase"/>
</dbReference>
<dbReference type="PROSITE" id="PS51186">
    <property type="entry name" value="GNAT"/>
    <property type="match status" value="1"/>
</dbReference>
<gene>
    <name evidence="2" type="ORF">TUM4438_38930</name>
</gene>
<dbReference type="Gene3D" id="3.40.630.30">
    <property type="match status" value="1"/>
</dbReference>
<feature type="domain" description="N-acetyltransferase" evidence="1">
    <location>
        <begin position="41"/>
        <end position="191"/>
    </location>
</feature>
<dbReference type="RefSeq" id="WP_220782872.1">
    <property type="nucleotide sequence ID" value="NZ_BPEY01000101.1"/>
</dbReference>